<evidence type="ECO:0000313" key="2">
    <source>
        <dbReference type="EMBL" id="SCP95436.1"/>
    </source>
</evidence>
<name>A0A1D3TPT4_9FIRM</name>
<dbReference type="AlphaFoldDB" id="A0A1D3TPT4"/>
<keyword evidence="3" id="KW-1185">Reference proteome</keyword>
<gene>
    <name evidence="2" type="ORF">SAMN05421730_1001566</name>
</gene>
<reference evidence="2 3" key="1">
    <citation type="submission" date="2016-09" db="EMBL/GenBank/DDBJ databases">
        <authorList>
            <person name="Capua I."/>
            <person name="De Benedictis P."/>
            <person name="Joannis T."/>
            <person name="Lombin L.H."/>
            <person name="Cattoli G."/>
        </authorList>
    </citation>
    <scope>NUCLEOTIDE SEQUENCE [LARGE SCALE GENOMIC DNA]</scope>
    <source>
        <strain evidence="2 3">GluBS11</strain>
    </source>
</reference>
<dbReference type="Proteomes" id="UP000199315">
    <property type="component" value="Unassembled WGS sequence"/>
</dbReference>
<dbReference type="InterPro" id="IPR021136">
    <property type="entry name" value="Flagellar_hook_control-like_C"/>
</dbReference>
<dbReference type="STRING" id="1619234.SAMN05421730_1001566"/>
<evidence type="ECO:0000313" key="3">
    <source>
        <dbReference type="Proteomes" id="UP000199315"/>
    </source>
</evidence>
<dbReference type="InterPro" id="IPR038610">
    <property type="entry name" value="FliK-like_C_sf"/>
</dbReference>
<accession>A0A1D3TPT4</accession>
<evidence type="ECO:0000259" key="1">
    <source>
        <dbReference type="Pfam" id="PF02120"/>
    </source>
</evidence>
<organism evidence="2 3">
    <name type="scientific">Anaerobium acetethylicum</name>
    <dbReference type="NCBI Taxonomy" id="1619234"/>
    <lineage>
        <taxon>Bacteria</taxon>
        <taxon>Bacillati</taxon>
        <taxon>Bacillota</taxon>
        <taxon>Clostridia</taxon>
        <taxon>Lachnospirales</taxon>
        <taxon>Lachnospiraceae</taxon>
        <taxon>Anaerobium</taxon>
    </lineage>
</organism>
<dbReference type="Pfam" id="PF02120">
    <property type="entry name" value="Flg_hook"/>
    <property type="match status" value="1"/>
</dbReference>
<dbReference type="Gene3D" id="3.30.750.140">
    <property type="match status" value="1"/>
</dbReference>
<feature type="domain" description="Flagellar hook-length control protein-like C-terminal" evidence="1">
    <location>
        <begin position="427"/>
        <end position="499"/>
    </location>
</feature>
<proteinExistence type="predicted"/>
<dbReference type="EMBL" id="FMKA01000001">
    <property type="protein sequence ID" value="SCP95436.1"/>
    <property type="molecule type" value="Genomic_DNA"/>
</dbReference>
<sequence>MNIEYSRIMNLFKPAEQQVSGGRESSGVMNGLAADKIFAGEVIDILNNSVVIAMEGGRTISARLEGAVDLYIGQRISFQVKQSSREQIVISPVADYRTNNSAFMRVLEAAGIPSGERALEMAKAMMEKKMPVDMRAVQEMHRSVSGFPDSDVNSIVSVRKLGLPVTGKNLESFERYRNYEHRIAMEIENLAGKIPEMLESMGAGGSFDGSGSNQAGMIEMNSKILDIFGGSFLPENEAESWKKAGAETGLGRFLEPSERETLAGRLETLGVPEGIRERVAGGGISEKELLTILKASCQKWQSGQAESETAMKMVLENLFGSPEYAKLLKEGIRSSWLVSPGEIADEKGLEELYDRLDRQTKSLNLVMDQAGGPAREIAKQAGSLRDNLDFMNQLNQLFAYIQIPLRLRNQTVHSELYVYTDKKKLAQGDGDISILLHLDMDALGSVDIHVQMSGKNMNMRFSFEDGESARIVKESIGQLEGRLEAKGYHTDFSVETRDKTADYREEFLDLCCGEGSMKKYAFDVRM</sequence>
<protein>
    <submittedName>
        <fullName evidence="2">Hook-length control protein FliK</fullName>
    </submittedName>
</protein>